<feature type="transmembrane region" description="Helical" evidence="2">
    <location>
        <begin position="22"/>
        <end position="43"/>
    </location>
</feature>
<feature type="coiled-coil region" evidence="1">
    <location>
        <begin position="79"/>
        <end position="148"/>
    </location>
</feature>
<feature type="non-terminal residue" evidence="3">
    <location>
        <position position="1"/>
    </location>
</feature>
<keyword evidence="2" id="KW-0812">Transmembrane</keyword>
<evidence type="ECO:0000313" key="4">
    <source>
        <dbReference type="Proteomes" id="UP000712713"/>
    </source>
</evidence>
<accession>A0A921ERC3</accession>
<proteinExistence type="predicted"/>
<dbReference type="Gene3D" id="1.20.5.340">
    <property type="match status" value="1"/>
</dbReference>
<dbReference type="AlphaFoldDB" id="A0A921ERC3"/>
<keyword evidence="2" id="KW-0472">Membrane</keyword>
<reference evidence="3" key="1">
    <citation type="journal article" date="2021" name="PeerJ">
        <title>Extensive microbial diversity within the chicken gut microbiome revealed by metagenomics and culture.</title>
        <authorList>
            <person name="Gilroy R."/>
            <person name="Ravi A."/>
            <person name="Getino M."/>
            <person name="Pursley I."/>
            <person name="Horton D.L."/>
            <person name="Alikhan N.F."/>
            <person name="Baker D."/>
            <person name="Gharbi K."/>
            <person name="Hall N."/>
            <person name="Watson M."/>
            <person name="Adriaenssens E.M."/>
            <person name="Foster-Nyarko E."/>
            <person name="Jarju S."/>
            <person name="Secka A."/>
            <person name="Antonio M."/>
            <person name="Oren A."/>
            <person name="Chaudhuri R.R."/>
            <person name="La Ragione R."/>
            <person name="Hildebrand F."/>
            <person name="Pallen M.J."/>
        </authorList>
    </citation>
    <scope>NUCLEOTIDE SEQUENCE</scope>
    <source>
        <strain evidence="3">ChiGjej3B3-7470</strain>
    </source>
</reference>
<protein>
    <submittedName>
        <fullName evidence="3">Keratin</fullName>
    </submittedName>
</protein>
<reference evidence="3" key="2">
    <citation type="submission" date="2021-09" db="EMBL/GenBank/DDBJ databases">
        <authorList>
            <person name="Gilroy R."/>
        </authorList>
    </citation>
    <scope>NUCLEOTIDE SEQUENCE</scope>
    <source>
        <strain evidence="3">ChiGjej3B3-7470</strain>
    </source>
</reference>
<keyword evidence="1" id="KW-0175">Coiled coil</keyword>
<evidence type="ECO:0000256" key="2">
    <source>
        <dbReference type="SAM" id="Phobius"/>
    </source>
</evidence>
<name>A0A921ERC3_9ACTN</name>
<evidence type="ECO:0000313" key="3">
    <source>
        <dbReference type="EMBL" id="HJE52374.1"/>
    </source>
</evidence>
<gene>
    <name evidence="3" type="ORF">K8V15_10460</name>
</gene>
<organism evidence="3 4">
    <name type="scientific">Tessaracoccus flavescens</name>
    <dbReference type="NCBI Taxonomy" id="399497"/>
    <lineage>
        <taxon>Bacteria</taxon>
        <taxon>Bacillati</taxon>
        <taxon>Actinomycetota</taxon>
        <taxon>Actinomycetes</taxon>
        <taxon>Propionibacteriales</taxon>
        <taxon>Propionibacteriaceae</taxon>
        <taxon>Tessaracoccus</taxon>
    </lineage>
</organism>
<dbReference type="Proteomes" id="UP000712713">
    <property type="component" value="Unassembled WGS sequence"/>
</dbReference>
<sequence>IALTILGVGTAASLASMLGGVWVVRAGVVVAILMAFAATYVAWRELKLEREKHAVEIKREVSLRSVQAARFHNESVAMIDRYNARAENLQAVIAKLRSQLGAARSELSSMRGNAAWLRAEVAERQSRIEQLERRIAELEAEDTANIVQLPRTVTPSIDDIWGEDEHPTMVDLAKMNLDGVPAPLAKEA</sequence>
<keyword evidence="2" id="KW-1133">Transmembrane helix</keyword>
<dbReference type="EMBL" id="DYZF01000265">
    <property type="protein sequence ID" value="HJE52374.1"/>
    <property type="molecule type" value="Genomic_DNA"/>
</dbReference>
<comment type="caution">
    <text evidence="3">The sequence shown here is derived from an EMBL/GenBank/DDBJ whole genome shotgun (WGS) entry which is preliminary data.</text>
</comment>
<evidence type="ECO:0000256" key="1">
    <source>
        <dbReference type="SAM" id="Coils"/>
    </source>
</evidence>